<dbReference type="SFLD" id="SFLDF00029">
    <property type="entry name" value="phosphoserine_phosphatase"/>
    <property type="match status" value="1"/>
</dbReference>
<evidence type="ECO:0000256" key="11">
    <source>
        <dbReference type="ARBA" id="ARBA00031693"/>
    </source>
</evidence>
<keyword evidence="16" id="KW-1185">Reference proteome</keyword>
<gene>
    <name evidence="15" type="ORF">EH32_07060</name>
</gene>
<dbReference type="NCBIfam" id="TIGR00338">
    <property type="entry name" value="serB"/>
    <property type="match status" value="1"/>
</dbReference>
<dbReference type="EMBL" id="JMIX01000003">
    <property type="protein sequence ID" value="KEO98857.1"/>
    <property type="molecule type" value="Genomic_DNA"/>
</dbReference>
<protein>
    <recommendedName>
        <fullName evidence="5">Phosphoserine phosphatase</fullName>
        <ecNumber evidence="4">3.1.3.3</ecNumber>
    </recommendedName>
    <alternativeName>
        <fullName evidence="11">O-phosphoserine phosphohydrolase</fullName>
    </alternativeName>
</protein>
<dbReference type="SUPFAM" id="SSF56784">
    <property type="entry name" value="HAD-like"/>
    <property type="match status" value="1"/>
</dbReference>
<evidence type="ECO:0000256" key="8">
    <source>
        <dbReference type="ARBA" id="ARBA00022801"/>
    </source>
</evidence>
<dbReference type="Pfam" id="PF12710">
    <property type="entry name" value="HAD"/>
    <property type="match status" value="1"/>
</dbReference>
<dbReference type="NCBIfam" id="TIGR01488">
    <property type="entry name" value="HAD-SF-IB"/>
    <property type="match status" value="1"/>
</dbReference>
<evidence type="ECO:0000256" key="14">
    <source>
        <dbReference type="PIRSR" id="PIRSR604469-1"/>
    </source>
</evidence>
<comment type="caution">
    <text evidence="15">The sequence shown here is derived from an EMBL/GenBank/DDBJ whole genome shotgun (WGS) entry which is preliminary data.</text>
</comment>
<dbReference type="PANTHER" id="PTHR43344">
    <property type="entry name" value="PHOSPHOSERINE PHOSPHATASE"/>
    <property type="match status" value="1"/>
</dbReference>
<dbReference type="Proteomes" id="UP000027866">
    <property type="component" value="Unassembled WGS sequence"/>
</dbReference>
<dbReference type="UniPathway" id="UPA00135">
    <property type="reaction ID" value="UER00198"/>
</dbReference>
<evidence type="ECO:0000256" key="7">
    <source>
        <dbReference type="ARBA" id="ARBA00022723"/>
    </source>
</evidence>
<dbReference type="GO" id="GO:0005737">
    <property type="term" value="C:cytoplasm"/>
    <property type="evidence" value="ECO:0007669"/>
    <property type="project" value="TreeGrafter"/>
</dbReference>
<dbReference type="InterPro" id="IPR036412">
    <property type="entry name" value="HAD-like_sf"/>
</dbReference>
<feature type="active site" description="Nucleophile" evidence="14">
    <location>
        <position position="105"/>
    </location>
</feature>
<evidence type="ECO:0000256" key="12">
    <source>
        <dbReference type="ARBA" id="ARBA00048138"/>
    </source>
</evidence>
<reference evidence="15 16" key="1">
    <citation type="submission" date="2014-04" db="EMBL/GenBank/DDBJ databases">
        <title>A comprehensive comparison of genomes of Erythrobacter spp. Strains.</title>
        <authorList>
            <person name="Zheng Q."/>
        </authorList>
    </citation>
    <scope>NUCLEOTIDE SEQUENCE [LARGE SCALE GENOMIC DNA]</scope>
    <source>
        <strain evidence="15 16">DSM 8509</strain>
    </source>
</reference>
<dbReference type="InterPro" id="IPR050582">
    <property type="entry name" value="HAD-like_SerB"/>
</dbReference>
<evidence type="ECO:0000256" key="4">
    <source>
        <dbReference type="ARBA" id="ARBA00012640"/>
    </source>
</evidence>
<dbReference type="Gene3D" id="3.40.50.1000">
    <property type="entry name" value="HAD superfamily/HAD-like"/>
    <property type="match status" value="1"/>
</dbReference>
<sequence>MLIARLIAETGPQGTVEAGTEEAAPAPGLEARLDAALAAFAKADMPVAAAVMLQHCDGVLQLSFADAAPAAVLEVIDAHFGPCDALVGAPATGGEIIVPHLFVSDMDSTMIGQECIDELADYAGIKDQIAAITERAMQGELDFEAALRERVALLEGLEESAIDRCLSERIRPNPGAATLVATLAAKGARSVLVTGGFHHFADPVGERLGFDRVVGNRLAVKGGVLTGELEGPVTDAGVKARVLDEELAQLGSEAHSLATGDGANDIPMIEAASYGFAYRAKPKARAAANGRIDRGDLTAVLSLFGIPRADWVERA</sequence>
<dbReference type="GO" id="GO:0000287">
    <property type="term" value="F:magnesium ion binding"/>
    <property type="evidence" value="ECO:0007669"/>
    <property type="project" value="TreeGrafter"/>
</dbReference>
<evidence type="ECO:0000313" key="15">
    <source>
        <dbReference type="EMBL" id="KEO98857.1"/>
    </source>
</evidence>
<evidence type="ECO:0000313" key="16">
    <source>
        <dbReference type="Proteomes" id="UP000027866"/>
    </source>
</evidence>
<keyword evidence="9" id="KW-0460">Magnesium</keyword>
<keyword evidence="6" id="KW-0028">Amino-acid biosynthesis</keyword>
<evidence type="ECO:0000256" key="13">
    <source>
        <dbReference type="ARBA" id="ARBA00048523"/>
    </source>
</evidence>
<accession>A0A074NM36</accession>
<dbReference type="GO" id="GO:0006564">
    <property type="term" value="P:L-serine biosynthetic process"/>
    <property type="evidence" value="ECO:0007669"/>
    <property type="project" value="UniProtKB-KW"/>
</dbReference>
<name>A0A074NM36_9SPHN</name>
<comment type="similarity">
    <text evidence="3">Belongs to the HAD-like hydrolase superfamily. SerB family.</text>
</comment>
<organism evidence="15 16">
    <name type="scientific">Erythrobacter litoralis</name>
    <dbReference type="NCBI Taxonomy" id="39960"/>
    <lineage>
        <taxon>Bacteria</taxon>
        <taxon>Pseudomonadati</taxon>
        <taxon>Pseudomonadota</taxon>
        <taxon>Alphaproteobacteria</taxon>
        <taxon>Sphingomonadales</taxon>
        <taxon>Erythrobacteraceae</taxon>
        <taxon>Erythrobacter/Porphyrobacter group</taxon>
        <taxon>Erythrobacter</taxon>
    </lineage>
</organism>
<dbReference type="KEGG" id="elq:Ga0102493_112648"/>
<evidence type="ECO:0000256" key="10">
    <source>
        <dbReference type="ARBA" id="ARBA00023299"/>
    </source>
</evidence>
<comment type="cofactor">
    <cofactor evidence="1">
        <name>Mg(2+)</name>
        <dbReference type="ChEBI" id="CHEBI:18420"/>
    </cofactor>
</comment>
<dbReference type="PANTHER" id="PTHR43344:SF2">
    <property type="entry name" value="PHOSPHOSERINE PHOSPHATASE"/>
    <property type="match status" value="1"/>
</dbReference>
<evidence type="ECO:0000256" key="5">
    <source>
        <dbReference type="ARBA" id="ARBA00015196"/>
    </source>
</evidence>
<dbReference type="GO" id="GO:0036424">
    <property type="term" value="F:L-phosphoserine phosphatase activity"/>
    <property type="evidence" value="ECO:0007669"/>
    <property type="project" value="InterPro"/>
</dbReference>
<dbReference type="SFLD" id="SFLDG01137">
    <property type="entry name" value="C1.6.1:_Phosphoserine_Phosphat"/>
    <property type="match status" value="1"/>
</dbReference>
<evidence type="ECO:0000256" key="3">
    <source>
        <dbReference type="ARBA" id="ARBA00009184"/>
    </source>
</evidence>
<evidence type="ECO:0000256" key="2">
    <source>
        <dbReference type="ARBA" id="ARBA00005135"/>
    </source>
</evidence>
<dbReference type="PATRIC" id="fig|39960.10.peg.1745"/>
<evidence type="ECO:0000256" key="6">
    <source>
        <dbReference type="ARBA" id="ARBA00022605"/>
    </source>
</evidence>
<evidence type="ECO:0000256" key="9">
    <source>
        <dbReference type="ARBA" id="ARBA00022842"/>
    </source>
</evidence>
<proteinExistence type="inferred from homology"/>
<dbReference type="InterPro" id="IPR004469">
    <property type="entry name" value="PSP"/>
</dbReference>
<dbReference type="InterPro" id="IPR023214">
    <property type="entry name" value="HAD_sf"/>
</dbReference>
<dbReference type="SFLD" id="SFLDG01136">
    <property type="entry name" value="C1.6:_Phosphoserine_Phosphatas"/>
    <property type="match status" value="1"/>
</dbReference>
<keyword evidence="10" id="KW-0718">Serine biosynthesis</keyword>
<dbReference type="EC" id="3.1.3.3" evidence="4"/>
<dbReference type="SFLD" id="SFLDS00003">
    <property type="entry name" value="Haloacid_Dehalogenase"/>
    <property type="match status" value="1"/>
</dbReference>
<comment type="catalytic activity">
    <reaction evidence="13">
        <text>O-phospho-D-serine + H2O = D-serine + phosphate</text>
        <dbReference type="Rhea" id="RHEA:24873"/>
        <dbReference type="ChEBI" id="CHEBI:15377"/>
        <dbReference type="ChEBI" id="CHEBI:35247"/>
        <dbReference type="ChEBI" id="CHEBI:43474"/>
        <dbReference type="ChEBI" id="CHEBI:58680"/>
        <dbReference type="EC" id="3.1.3.3"/>
    </reaction>
</comment>
<comment type="catalytic activity">
    <reaction evidence="12">
        <text>O-phospho-L-serine + H2O = L-serine + phosphate</text>
        <dbReference type="Rhea" id="RHEA:21208"/>
        <dbReference type="ChEBI" id="CHEBI:15377"/>
        <dbReference type="ChEBI" id="CHEBI:33384"/>
        <dbReference type="ChEBI" id="CHEBI:43474"/>
        <dbReference type="ChEBI" id="CHEBI:57524"/>
        <dbReference type="EC" id="3.1.3.3"/>
    </reaction>
</comment>
<keyword evidence="8" id="KW-0378">Hydrolase</keyword>
<dbReference type="RefSeq" id="WP_236922188.1">
    <property type="nucleotide sequence ID" value="NZ_CP017057.1"/>
</dbReference>
<keyword evidence="7" id="KW-0479">Metal-binding</keyword>
<comment type="pathway">
    <text evidence="2">Amino-acid biosynthesis; L-serine biosynthesis; L-serine from 3-phospho-D-glycerate: step 3/3.</text>
</comment>
<feature type="active site" description="Proton donor" evidence="14">
    <location>
        <position position="107"/>
    </location>
</feature>
<dbReference type="AlphaFoldDB" id="A0A074NM36"/>
<evidence type="ECO:0000256" key="1">
    <source>
        <dbReference type="ARBA" id="ARBA00001946"/>
    </source>
</evidence>